<dbReference type="InterPro" id="IPR044925">
    <property type="entry name" value="His-Me_finger_sf"/>
</dbReference>
<gene>
    <name evidence="2" type="ORF">FPB0191_00963</name>
</gene>
<keyword evidence="2" id="KW-0255">Endonuclease</keyword>
<accession>A0A0A7RZS3</accession>
<evidence type="ECO:0000313" key="2">
    <source>
        <dbReference type="EMBL" id="AJA44789.1"/>
    </source>
</evidence>
<proteinExistence type="predicted"/>
<keyword evidence="3" id="KW-1185">Reference proteome</keyword>
<dbReference type="GO" id="GO:0004519">
    <property type="term" value="F:endonuclease activity"/>
    <property type="evidence" value="ECO:0007669"/>
    <property type="project" value="UniProtKB-KW"/>
</dbReference>
<dbReference type="EMBL" id="CP009056">
    <property type="protein sequence ID" value="AJA44789.1"/>
    <property type="molecule type" value="Genomic_DNA"/>
</dbReference>
<dbReference type="HOGENOM" id="CLU_482133_0_0_6"/>
<evidence type="ECO:0000313" key="3">
    <source>
        <dbReference type="Proteomes" id="UP000030901"/>
    </source>
</evidence>
<dbReference type="Gene3D" id="3.40.570.10">
    <property type="entry name" value="Extracellular Endonuclease, subunit A"/>
    <property type="match status" value="1"/>
</dbReference>
<dbReference type="InterPro" id="IPR044927">
    <property type="entry name" value="Endonuclea_NS_2"/>
</dbReference>
<evidence type="ECO:0000259" key="1">
    <source>
        <dbReference type="Pfam" id="PF13930"/>
    </source>
</evidence>
<dbReference type="Proteomes" id="UP000030901">
    <property type="component" value="Chromosome"/>
</dbReference>
<protein>
    <submittedName>
        <fullName evidence="2">DNA/RNA non-specific endonuclease</fullName>
    </submittedName>
</protein>
<dbReference type="Pfam" id="PF13930">
    <property type="entry name" value="Endonuclea_NS_2"/>
    <property type="match status" value="1"/>
</dbReference>
<name>A0A0A7RZS3_FRIPE</name>
<keyword evidence="2" id="KW-0378">Hydrolase</keyword>
<reference evidence="2 3" key="1">
    <citation type="journal article" date="2014" name="Appl. Environ. Microbiol.">
        <title>Gut symbionts from distinct hosts exhibit genotoxic activity via divergent colibactin biosynthetic pathways.</title>
        <authorList>
            <person name="Engel P."/>
            <person name="Vizcaino M.I."/>
            <person name="Crawford J.M."/>
        </authorList>
    </citation>
    <scope>NUCLEOTIDE SEQUENCE [LARGE SCALE GENOMIC DNA]</scope>
    <source>
        <strain evidence="2 3">PEB0191</strain>
    </source>
</reference>
<feature type="domain" description="Type VII secretion system protein EssD-like" evidence="1">
    <location>
        <begin position="433"/>
        <end position="556"/>
    </location>
</feature>
<dbReference type="RefSeq" id="WP_082018236.1">
    <property type="nucleotide sequence ID" value="NZ_CP009056.1"/>
</dbReference>
<keyword evidence="2" id="KW-0540">Nuclease</keyword>
<dbReference type="AlphaFoldDB" id="A0A0A7RZS3"/>
<dbReference type="STRING" id="1267021.FPB0191_00963"/>
<dbReference type="KEGG" id="fpp:FPB0191_00963"/>
<sequence length="572" mass="64750">MKNYVLITAKQWQEYQKQKENDSPFSSISLSSNTIIEYSKLKPVYYDYRSKIDEIVEYCVNHQDECKNLYPTLEALGLYYGRNTYNKDDKGLFIGLKEALESQRAILFELPIVYNSGLLQPENDLINSNHNRSNQSNRTPRKLTPDEVKAYELEMRYGKAQDNYIELTVYNLANQPFTIFDNASQKMLKQGTLDNNGYAYVSLPINAKYVDIVFDKQQEDRPWYYDIPLQILGGIRDAAQSASDLLWDTSPTNLIMEYGFNVETQNPIQLGEIPEPETISGALTRGVSQFLIGFIPVSRTLKFIKPISKMGELGKGAIAGGVTDFTVFAPHEERLSNLVQSFKELQNPVTEYLQADPDDSAAEGRLKNVLEGLLIGGLAEPFAHSLRALKYSRIKWMISDVRTRVHYKLKIVTIETESGSKGNWNELLNNPEPNTRYIVDGNKIYDIDHLGRVVRVEADLKLDTLDRNTYQQLKAGKQGIDGDEGGHLIASILNGSGEKINLLPMNSNLNRGEWKALENRWAKALQEGKTVKVKIEPLYEGTSLRPESFYITSSIDGETLLEHTFKNAPGGK</sequence>
<organism evidence="2 3">
    <name type="scientific">Frischella perrara</name>
    <dbReference type="NCBI Taxonomy" id="1267021"/>
    <lineage>
        <taxon>Bacteria</taxon>
        <taxon>Pseudomonadati</taxon>
        <taxon>Pseudomonadota</taxon>
        <taxon>Gammaproteobacteria</taxon>
        <taxon>Orbales</taxon>
        <taxon>Orbaceae</taxon>
        <taxon>Frischella</taxon>
    </lineage>
</organism>
<dbReference type="SUPFAM" id="SSF54060">
    <property type="entry name" value="His-Me finger endonucleases"/>
    <property type="match status" value="1"/>
</dbReference>
<dbReference type="OrthoDB" id="2664633at2"/>
<dbReference type="InterPro" id="IPR044929">
    <property type="entry name" value="DNA/RNA_non-sp_Endonuclease_sf"/>
</dbReference>